<dbReference type="Proteomes" id="UP001196413">
    <property type="component" value="Unassembled WGS sequence"/>
</dbReference>
<dbReference type="EMBL" id="JAHQIW010000899">
    <property type="protein sequence ID" value="KAJ1350604.1"/>
    <property type="molecule type" value="Genomic_DNA"/>
</dbReference>
<name>A0AAD5QIA9_PARTN</name>
<accession>A0AAD5QIA9</accession>
<comment type="caution">
    <text evidence="1">The sequence shown here is derived from an EMBL/GenBank/DDBJ whole genome shotgun (WGS) entry which is preliminary data.</text>
</comment>
<evidence type="ECO:0000313" key="1">
    <source>
        <dbReference type="EMBL" id="KAJ1350604.1"/>
    </source>
</evidence>
<proteinExistence type="predicted"/>
<keyword evidence="2" id="KW-1185">Reference proteome</keyword>
<dbReference type="AlphaFoldDB" id="A0AAD5QIA9"/>
<sequence length="84" mass="9603">MVGDGQRLENSELKWICSGQQRDNTLSRSPPLHLWALEILEKFAQRSCMNLSKHTQVRYSGSLASPCRQEFKKNAHHGCRDGFS</sequence>
<evidence type="ECO:0000313" key="2">
    <source>
        <dbReference type="Proteomes" id="UP001196413"/>
    </source>
</evidence>
<reference evidence="1" key="1">
    <citation type="submission" date="2021-06" db="EMBL/GenBank/DDBJ databases">
        <title>Parelaphostrongylus tenuis whole genome reference sequence.</title>
        <authorList>
            <person name="Garwood T.J."/>
            <person name="Larsen P.A."/>
            <person name="Fountain-Jones N.M."/>
            <person name="Garbe J.R."/>
            <person name="Macchietto M.G."/>
            <person name="Kania S.A."/>
            <person name="Gerhold R.W."/>
            <person name="Richards J.E."/>
            <person name="Wolf T.M."/>
        </authorList>
    </citation>
    <scope>NUCLEOTIDE SEQUENCE</scope>
    <source>
        <strain evidence="1">MNPRO001-30</strain>
        <tissue evidence="1">Meninges</tissue>
    </source>
</reference>
<organism evidence="1 2">
    <name type="scientific">Parelaphostrongylus tenuis</name>
    <name type="common">Meningeal worm</name>
    <dbReference type="NCBI Taxonomy" id="148309"/>
    <lineage>
        <taxon>Eukaryota</taxon>
        <taxon>Metazoa</taxon>
        <taxon>Ecdysozoa</taxon>
        <taxon>Nematoda</taxon>
        <taxon>Chromadorea</taxon>
        <taxon>Rhabditida</taxon>
        <taxon>Rhabditina</taxon>
        <taxon>Rhabditomorpha</taxon>
        <taxon>Strongyloidea</taxon>
        <taxon>Metastrongylidae</taxon>
        <taxon>Parelaphostrongylus</taxon>
    </lineage>
</organism>
<gene>
    <name evidence="1" type="ORF">KIN20_006431</name>
</gene>
<protein>
    <submittedName>
        <fullName evidence="1">Uncharacterized protein</fullName>
    </submittedName>
</protein>